<evidence type="ECO:0000313" key="2">
    <source>
        <dbReference type="Proteomes" id="UP000799324"/>
    </source>
</evidence>
<keyword evidence="2" id="KW-1185">Reference proteome</keyword>
<dbReference type="EMBL" id="MU004545">
    <property type="protein sequence ID" value="KAF2648313.1"/>
    <property type="molecule type" value="Genomic_DNA"/>
</dbReference>
<reference evidence="1" key="1">
    <citation type="journal article" date="2020" name="Stud. Mycol.">
        <title>101 Dothideomycetes genomes: a test case for predicting lifestyles and emergence of pathogens.</title>
        <authorList>
            <person name="Haridas S."/>
            <person name="Albert R."/>
            <person name="Binder M."/>
            <person name="Bloem J."/>
            <person name="Labutti K."/>
            <person name="Salamov A."/>
            <person name="Andreopoulos B."/>
            <person name="Baker S."/>
            <person name="Barry K."/>
            <person name="Bills G."/>
            <person name="Bluhm B."/>
            <person name="Cannon C."/>
            <person name="Castanera R."/>
            <person name="Culley D."/>
            <person name="Daum C."/>
            <person name="Ezra D."/>
            <person name="Gonzalez J."/>
            <person name="Henrissat B."/>
            <person name="Kuo A."/>
            <person name="Liang C."/>
            <person name="Lipzen A."/>
            <person name="Lutzoni F."/>
            <person name="Magnuson J."/>
            <person name="Mondo S."/>
            <person name="Nolan M."/>
            <person name="Ohm R."/>
            <person name="Pangilinan J."/>
            <person name="Park H.-J."/>
            <person name="Ramirez L."/>
            <person name="Alfaro M."/>
            <person name="Sun H."/>
            <person name="Tritt A."/>
            <person name="Yoshinaga Y."/>
            <person name="Zwiers L.-H."/>
            <person name="Turgeon B."/>
            <person name="Goodwin S."/>
            <person name="Spatafora J."/>
            <person name="Crous P."/>
            <person name="Grigoriev I."/>
        </authorList>
    </citation>
    <scope>NUCLEOTIDE SEQUENCE</scope>
    <source>
        <strain evidence="1">CBS 122681</strain>
    </source>
</reference>
<gene>
    <name evidence="1" type="ORF">K491DRAFT_250851</name>
</gene>
<dbReference type="Proteomes" id="UP000799324">
    <property type="component" value="Unassembled WGS sequence"/>
</dbReference>
<sequence>MTSLLSWWKAPSGTTNNPLPDNLQFWKATLERFDLWWQQHDNVKTVFQHLRPDLDHTNPYCEGKYWGALDIVVNAENMLWNAWWALQNTQAEGEKVGLAPADSQSLKNMIMRANIETNKTTRAGLALLEDYKSRRTPEYESPAAGAVPVFSRRISSPMHGDFNTASRL</sequence>
<proteinExistence type="predicted"/>
<protein>
    <submittedName>
        <fullName evidence="1">Uncharacterized protein</fullName>
    </submittedName>
</protein>
<dbReference type="AlphaFoldDB" id="A0A6A6SNY5"/>
<evidence type="ECO:0000313" key="1">
    <source>
        <dbReference type="EMBL" id="KAF2648313.1"/>
    </source>
</evidence>
<name>A0A6A6SNY5_9PLEO</name>
<accession>A0A6A6SNY5</accession>
<organism evidence="1 2">
    <name type="scientific">Lophiostoma macrostomum CBS 122681</name>
    <dbReference type="NCBI Taxonomy" id="1314788"/>
    <lineage>
        <taxon>Eukaryota</taxon>
        <taxon>Fungi</taxon>
        <taxon>Dikarya</taxon>
        <taxon>Ascomycota</taxon>
        <taxon>Pezizomycotina</taxon>
        <taxon>Dothideomycetes</taxon>
        <taxon>Pleosporomycetidae</taxon>
        <taxon>Pleosporales</taxon>
        <taxon>Lophiostomataceae</taxon>
        <taxon>Lophiostoma</taxon>
    </lineage>
</organism>